<gene>
    <name evidence="1" type="ORF">CBE89_03205</name>
</gene>
<protein>
    <submittedName>
        <fullName evidence="1">Uncharacterized protein</fullName>
    </submittedName>
</protein>
<organism evidence="1 2">
    <name type="scientific">Corynebacterium striatum</name>
    <dbReference type="NCBI Taxonomy" id="43770"/>
    <lineage>
        <taxon>Bacteria</taxon>
        <taxon>Bacillati</taxon>
        <taxon>Actinomycetota</taxon>
        <taxon>Actinomycetes</taxon>
        <taxon>Mycobacteriales</taxon>
        <taxon>Corynebacteriaceae</taxon>
        <taxon>Corynebacterium</taxon>
    </lineage>
</organism>
<sequence>MSFVDAAEIGEGTCSDALVPGEMRFYKFLVEWGQRPVVVTMRSDGSGRESIDEPVLNIYSPLWERLYWGWLYLSSGADCKMSETTVAPDHKALAANRAAGPRGGHRSPTRATTPCRWQWERVLRGSGLGRGAAL</sequence>
<evidence type="ECO:0000313" key="1">
    <source>
        <dbReference type="EMBL" id="ART20616.1"/>
    </source>
</evidence>
<dbReference type="EMBL" id="CP021252">
    <property type="protein sequence ID" value="ART20616.1"/>
    <property type="molecule type" value="Genomic_DNA"/>
</dbReference>
<evidence type="ECO:0000313" key="2">
    <source>
        <dbReference type="Proteomes" id="UP000250197"/>
    </source>
</evidence>
<dbReference type="KEGG" id="cstr:CBE89_03205"/>
<name>A0A2Z2IWH9_CORST</name>
<proteinExistence type="predicted"/>
<dbReference type="Proteomes" id="UP000250197">
    <property type="component" value="Chromosome"/>
</dbReference>
<accession>A0A2Z2IWH9</accession>
<reference evidence="1 2" key="1">
    <citation type="submission" date="2017-05" db="EMBL/GenBank/DDBJ databases">
        <title>Complete genome sequence of Corynebacterium striatum KC-Na-1 isolated from Neophocaena asiaeorientalis in Korea.</title>
        <authorList>
            <person name="Kim J.H."/>
            <person name="Lee K."/>
        </authorList>
    </citation>
    <scope>NUCLEOTIDE SEQUENCE [LARGE SCALE GENOMIC DNA]</scope>
    <source>
        <strain evidence="1 2">KC-Na-01</strain>
    </source>
</reference>
<dbReference type="AlphaFoldDB" id="A0A2Z2IWH9"/>